<evidence type="ECO:0000313" key="8">
    <source>
        <dbReference type="EMBL" id="MBD1362435.1"/>
    </source>
</evidence>
<gene>
    <name evidence="8" type="ORF">IDJ77_01315</name>
</gene>
<evidence type="ECO:0000259" key="7">
    <source>
        <dbReference type="Pfam" id="PF08281"/>
    </source>
</evidence>
<evidence type="ECO:0000256" key="1">
    <source>
        <dbReference type="ARBA" id="ARBA00010641"/>
    </source>
</evidence>
<dbReference type="Pfam" id="PF08281">
    <property type="entry name" value="Sigma70_r4_2"/>
    <property type="match status" value="1"/>
</dbReference>
<dbReference type="SUPFAM" id="SSF88659">
    <property type="entry name" value="Sigma3 and sigma4 domains of RNA polymerase sigma factors"/>
    <property type="match status" value="1"/>
</dbReference>
<dbReference type="InterPro" id="IPR036388">
    <property type="entry name" value="WH-like_DNA-bd_sf"/>
</dbReference>
<dbReference type="SUPFAM" id="SSF88946">
    <property type="entry name" value="Sigma2 domain of RNA polymerase sigma factors"/>
    <property type="match status" value="1"/>
</dbReference>
<reference evidence="8 9" key="1">
    <citation type="submission" date="2020-09" db="EMBL/GenBank/DDBJ databases">
        <title>Novel species of Mucilaginibacter isolated from a glacier on the Tibetan Plateau.</title>
        <authorList>
            <person name="Liu Q."/>
            <person name="Xin Y.-H."/>
        </authorList>
    </citation>
    <scope>NUCLEOTIDE SEQUENCE [LARGE SCALE GENOMIC DNA]</scope>
    <source>
        <strain evidence="8 9">ZT4R22</strain>
    </source>
</reference>
<proteinExistence type="inferred from homology"/>
<evidence type="ECO:0000256" key="4">
    <source>
        <dbReference type="ARBA" id="ARBA00023125"/>
    </source>
</evidence>
<feature type="domain" description="RNA polymerase sigma-70 region 2" evidence="6">
    <location>
        <begin position="26"/>
        <end position="96"/>
    </location>
</feature>
<dbReference type="Gene3D" id="1.10.1740.10">
    <property type="match status" value="1"/>
</dbReference>
<dbReference type="PANTHER" id="PTHR43133">
    <property type="entry name" value="RNA POLYMERASE ECF-TYPE SIGMA FACTO"/>
    <property type="match status" value="1"/>
</dbReference>
<dbReference type="PANTHER" id="PTHR43133:SF8">
    <property type="entry name" value="RNA POLYMERASE SIGMA FACTOR HI_1459-RELATED"/>
    <property type="match status" value="1"/>
</dbReference>
<dbReference type="Gene3D" id="1.10.10.10">
    <property type="entry name" value="Winged helix-like DNA-binding domain superfamily/Winged helix DNA-binding domain"/>
    <property type="match status" value="1"/>
</dbReference>
<dbReference type="Pfam" id="PF04542">
    <property type="entry name" value="Sigma70_r2"/>
    <property type="match status" value="1"/>
</dbReference>
<dbReference type="InterPro" id="IPR007627">
    <property type="entry name" value="RNA_pol_sigma70_r2"/>
</dbReference>
<comment type="caution">
    <text evidence="8">The sequence shown here is derived from an EMBL/GenBank/DDBJ whole genome shotgun (WGS) entry which is preliminary data.</text>
</comment>
<evidence type="ECO:0000256" key="2">
    <source>
        <dbReference type="ARBA" id="ARBA00023015"/>
    </source>
</evidence>
<dbReference type="InterPro" id="IPR013325">
    <property type="entry name" value="RNA_pol_sigma_r2"/>
</dbReference>
<evidence type="ECO:0000256" key="3">
    <source>
        <dbReference type="ARBA" id="ARBA00023082"/>
    </source>
</evidence>
<evidence type="ECO:0000256" key="5">
    <source>
        <dbReference type="ARBA" id="ARBA00023163"/>
    </source>
</evidence>
<dbReference type="RefSeq" id="WP_191187118.1">
    <property type="nucleotide sequence ID" value="NZ_JACWMY010000001.1"/>
</dbReference>
<accession>A0ABR7WJF9</accession>
<dbReference type="NCBIfam" id="TIGR02937">
    <property type="entry name" value="sigma70-ECF"/>
    <property type="match status" value="1"/>
</dbReference>
<dbReference type="InterPro" id="IPR039425">
    <property type="entry name" value="RNA_pol_sigma-70-like"/>
</dbReference>
<dbReference type="InterPro" id="IPR014284">
    <property type="entry name" value="RNA_pol_sigma-70_dom"/>
</dbReference>
<protein>
    <submittedName>
        <fullName evidence="8">Sigma-70 family RNA polymerase sigma factor</fullName>
    </submittedName>
</protein>
<dbReference type="EMBL" id="JACWMY010000001">
    <property type="protein sequence ID" value="MBD1362435.1"/>
    <property type="molecule type" value="Genomic_DNA"/>
</dbReference>
<keyword evidence="4" id="KW-0238">DNA-binding</keyword>
<comment type="similarity">
    <text evidence="1">Belongs to the sigma-70 factor family. ECF subfamily.</text>
</comment>
<evidence type="ECO:0000259" key="6">
    <source>
        <dbReference type="Pfam" id="PF04542"/>
    </source>
</evidence>
<dbReference type="InterPro" id="IPR013249">
    <property type="entry name" value="RNA_pol_sigma70_r4_t2"/>
</dbReference>
<sequence>MIKQIKRLDSVITGCIAGDEKCKEWLYRYYYGYLKAVARRYIDNASDLEELVNDSFVKIFKHLNRFGITDDPIVLSRSFKGWAAKITSRTAIDFLRVDKNYFRVEELTDDSVDAEPVSITDKMNVQDILALLNSLPAMQKVIFNMYEIEGYSHEEIAESLQIPYANSRVYLARAKKTLRTLYQKNINSISYAS</sequence>
<keyword evidence="5" id="KW-0804">Transcription</keyword>
<dbReference type="InterPro" id="IPR013324">
    <property type="entry name" value="RNA_pol_sigma_r3/r4-like"/>
</dbReference>
<name>A0ABR7WJF9_9SPHI</name>
<evidence type="ECO:0000313" key="9">
    <source>
        <dbReference type="Proteomes" id="UP000606600"/>
    </source>
</evidence>
<keyword evidence="3" id="KW-0731">Sigma factor</keyword>
<feature type="domain" description="RNA polymerase sigma factor 70 region 4 type 2" evidence="7">
    <location>
        <begin position="127"/>
        <end position="178"/>
    </location>
</feature>
<keyword evidence="9" id="KW-1185">Reference proteome</keyword>
<organism evidence="8 9">
    <name type="scientific">Mucilaginibacter pankratovii</name>
    <dbReference type="NCBI Taxonomy" id="2772110"/>
    <lineage>
        <taxon>Bacteria</taxon>
        <taxon>Pseudomonadati</taxon>
        <taxon>Bacteroidota</taxon>
        <taxon>Sphingobacteriia</taxon>
        <taxon>Sphingobacteriales</taxon>
        <taxon>Sphingobacteriaceae</taxon>
        <taxon>Mucilaginibacter</taxon>
    </lineage>
</organism>
<dbReference type="CDD" id="cd06171">
    <property type="entry name" value="Sigma70_r4"/>
    <property type="match status" value="1"/>
</dbReference>
<dbReference type="Proteomes" id="UP000606600">
    <property type="component" value="Unassembled WGS sequence"/>
</dbReference>
<keyword evidence="2" id="KW-0805">Transcription regulation</keyword>